<evidence type="ECO:0000256" key="1">
    <source>
        <dbReference type="SAM" id="Phobius"/>
    </source>
</evidence>
<feature type="transmembrane region" description="Helical" evidence="1">
    <location>
        <begin position="125"/>
        <end position="146"/>
    </location>
</feature>
<keyword evidence="3" id="KW-1185">Reference proteome</keyword>
<sequence length="301" mass="30578">MTGAEFHGIDIDLLADYIGGALDGTPEADRVAALIAAEPAWQEAFSLLAPEMATVGALLGDLPGEPMPDDVVARLDSAFAALAPSGTALGIAPDDGGEHVGTAPDVPKTVLDLEKHRRRRGDRRWLRFAAPIGIAAGAIGFFGYALTAPRSANDDSGSADSAAAPAAGGVMVAGTPETTLDSGTDYTLGTLTQSLKRTADAPLSASADVPQVSPDIAGVQELDVLARLRLPAALLNCLSAIAQENSGGTLTAHSVDYARFDGAPALVVQFSADNGEWVWASGADCGLPGVGADTLGQVPVR</sequence>
<comment type="caution">
    <text evidence="2">The sequence shown here is derived from an EMBL/GenBank/DDBJ whole genome shotgun (WGS) entry which is preliminary data.</text>
</comment>
<keyword evidence="1" id="KW-0472">Membrane</keyword>
<dbReference type="RefSeq" id="WP_203825298.1">
    <property type="nucleotide sequence ID" value="NZ_BAAATY010000007.1"/>
</dbReference>
<evidence type="ECO:0000313" key="3">
    <source>
        <dbReference type="Proteomes" id="UP000624709"/>
    </source>
</evidence>
<dbReference type="Proteomes" id="UP000624709">
    <property type="component" value="Unassembled WGS sequence"/>
</dbReference>
<evidence type="ECO:0008006" key="4">
    <source>
        <dbReference type="Google" id="ProtNLM"/>
    </source>
</evidence>
<gene>
    <name evidence="2" type="ORF">Apa02nite_026980</name>
</gene>
<dbReference type="EMBL" id="BOMS01000037">
    <property type="protein sequence ID" value="GIE66590.1"/>
    <property type="molecule type" value="Genomic_DNA"/>
</dbReference>
<proteinExistence type="predicted"/>
<evidence type="ECO:0000313" key="2">
    <source>
        <dbReference type="EMBL" id="GIE66590.1"/>
    </source>
</evidence>
<accession>A0ABQ4B7E8</accession>
<keyword evidence="1" id="KW-0812">Transmembrane</keyword>
<protein>
    <recommendedName>
        <fullName evidence="4">Anti-sigma factor</fullName>
    </recommendedName>
</protein>
<organism evidence="2 3">
    <name type="scientific">Actinoplanes palleronii</name>
    <dbReference type="NCBI Taxonomy" id="113570"/>
    <lineage>
        <taxon>Bacteria</taxon>
        <taxon>Bacillati</taxon>
        <taxon>Actinomycetota</taxon>
        <taxon>Actinomycetes</taxon>
        <taxon>Micromonosporales</taxon>
        <taxon>Micromonosporaceae</taxon>
        <taxon>Actinoplanes</taxon>
    </lineage>
</organism>
<reference evidence="2 3" key="1">
    <citation type="submission" date="2021-01" db="EMBL/GenBank/DDBJ databases">
        <title>Whole genome shotgun sequence of Actinoplanes palleronii NBRC 14916.</title>
        <authorList>
            <person name="Komaki H."/>
            <person name="Tamura T."/>
        </authorList>
    </citation>
    <scope>NUCLEOTIDE SEQUENCE [LARGE SCALE GENOMIC DNA]</scope>
    <source>
        <strain evidence="2 3">NBRC 14916</strain>
    </source>
</reference>
<keyword evidence="1" id="KW-1133">Transmembrane helix</keyword>
<name>A0ABQ4B7E8_9ACTN</name>